<dbReference type="InterPro" id="IPR038592">
    <property type="entry name" value="CheD-like_sf"/>
</dbReference>
<dbReference type="GO" id="GO:0005737">
    <property type="term" value="C:cytoplasm"/>
    <property type="evidence" value="ECO:0007669"/>
    <property type="project" value="InterPro"/>
</dbReference>
<comment type="catalytic activity">
    <reaction evidence="3">
        <text>[protein]-L-glutamate 5-O-methyl ester + H2O = L-glutamyl-[protein] + methanol + H(+)</text>
        <dbReference type="Rhea" id="RHEA:23236"/>
        <dbReference type="Rhea" id="RHEA-COMP:10208"/>
        <dbReference type="Rhea" id="RHEA-COMP:10311"/>
        <dbReference type="ChEBI" id="CHEBI:15377"/>
        <dbReference type="ChEBI" id="CHEBI:15378"/>
        <dbReference type="ChEBI" id="CHEBI:17790"/>
        <dbReference type="ChEBI" id="CHEBI:29973"/>
        <dbReference type="ChEBI" id="CHEBI:82795"/>
        <dbReference type="EC" id="3.1.1.61"/>
    </reaction>
</comment>
<comment type="similarity">
    <text evidence="4">Belongs to the CheD family.</text>
</comment>
<evidence type="ECO:0000256" key="1">
    <source>
        <dbReference type="ARBA" id="ARBA00022500"/>
    </source>
</evidence>
<dbReference type="PANTHER" id="PTHR42872:SF6">
    <property type="entry name" value="PROTEIN-GLUTAMATE METHYLESTERASE_PROTEIN-GLUTAMINE GLUTAMINASE"/>
    <property type="match status" value="1"/>
</dbReference>
<dbReference type="GO" id="GO:0008984">
    <property type="term" value="F:protein-glutamate methylesterase activity"/>
    <property type="evidence" value="ECO:0007669"/>
    <property type="project" value="UniProtKB-EC"/>
</dbReference>
<dbReference type="InterPro" id="IPR035909">
    <property type="entry name" value="CheB_C"/>
</dbReference>
<dbReference type="InterPro" id="IPR011324">
    <property type="entry name" value="Cytotoxic_necrot_fac-like_cat"/>
</dbReference>
<dbReference type="GO" id="GO:0050568">
    <property type="term" value="F:protein-glutamine glutaminase activity"/>
    <property type="evidence" value="ECO:0007669"/>
    <property type="project" value="UniProtKB-UniRule"/>
</dbReference>
<organism evidence="8 9">
    <name type="scientific">Ramlibacter montanisoli</name>
    <dbReference type="NCBI Taxonomy" id="2732512"/>
    <lineage>
        <taxon>Bacteria</taxon>
        <taxon>Pseudomonadati</taxon>
        <taxon>Pseudomonadota</taxon>
        <taxon>Betaproteobacteria</taxon>
        <taxon>Burkholderiales</taxon>
        <taxon>Comamonadaceae</taxon>
        <taxon>Ramlibacter</taxon>
    </lineage>
</organism>
<dbReference type="AlphaFoldDB" id="A0A849K8V8"/>
<feature type="active site" evidence="5">
    <location>
        <position position="401"/>
    </location>
</feature>
<evidence type="ECO:0000256" key="5">
    <source>
        <dbReference type="PROSITE-ProRule" id="PRU00050"/>
    </source>
</evidence>
<dbReference type="PROSITE" id="PS50122">
    <property type="entry name" value="CHEB"/>
    <property type="match status" value="1"/>
</dbReference>
<feature type="compositionally biased region" description="Basic and acidic residues" evidence="6">
    <location>
        <begin position="248"/>
        <end position="262"/>
    </location>
</feature>
<comment type="catalytic activity">
    <reaction evidence="4">
        <text>L-glutaminyl-[protein] + H2O = L-glutamyl-[protein] + NH4(+)</text>
        <dbReference type="Rhea" id="RHEA:16441"/>
        <dbReference type="Rhea" id="RHEA-COMP:10207"/>
        <dbReference type="Rhea" id="RHEA-COMP:10208"/>
        <dbReference type="ChEBI" id="CHEBI:15377"/>
        <dbReference type="ChEBI" id="CHEBI:28938"/>
        <dbReference type="ChEBI" id="CHEBI:29973"/>
        <dbReference type="ChEBI" id="CHEBI:30011"/>
        <dbReference type="EC" id="3.5.1.44"/>
    </reaction>
</comment>
<evidence type="ECO:0000313" key="9">
    <source>
        <dbReference type="Proteomes" id="UP000552954"/>
    </source>
</evidence>
<accession>A0A849K8V8</accession>
<feature type="compositionally biased region" description="Low complexity" evidence="6">
    <location>
        <begin position="263"/>
        <end position="275"/>
    </location>
</feature>
<keyword evidence="2 4" id="KW-0378">Hydrolase</keyword>
<dbReference type="SUPFAM" id="SSF52738">
    <property type="entry name" value="Methylesterase CheB, C-terminal domain"/>
    <property type="match status" value="1"/>
</dbReference>
<dbReference type="Pfam" id="PF03975">
    <property type="entry name" value="CheD"/>
    <property type="match status" value="1"/>
</dbReference>
<dbReference type="NCBIfam" id="NF010013">
    <property type="entry name" value="PRK13487.1"/>
    <property type="match status" value="1"/>
</dbReference>
<dbReference type="EC" id="3.5.1.44" evidence="4"/>
<dbReference type="HAMAP" id="MF_01440">
    <property type="entry name" value="CheD"/>
    <property type="match status" value="1"/>
</dbReference>
<dbReference type="Gene3D" id="3.40.50.180">
    <property type="entry name" value="Methylesterase CheB, C-terminal domain"/>
    <property type="match status" value="1"/>
</dbReference>
<feature type="domain" description="CheB-type methylesterase" evidence="7">
    <location>
        <begin position="359"/>
        <end position="554"/>
    </location>
</feature>
<keyword evidence="1 4" id="KW-0145">Chemotaxis</keyword>
<feature type="active site" evidence="5">
    <location>
        <position position="375"/>
    </location>
</feature>
<evidence type="ECO:0000259" key="7">
    <source>
        <dbReference type="PROSITE" id="PS50122"/>
    </source>
</evidence>
<feature type="compositionally biased region" description="Basic and acidic residues" evidence="6">
    <location>
        <begin position="315"/>
        <end position="324"/>
    </location>
</feature>
<keyword evidence="9" id="KW-1185">Reference proteome</keyword>
<evidence type="ECO:0000256" key="4">
    <source>
        <dbReference type="HAMAP-Rule" id="MF_01440"/>
    </source>
</evidence>
<dbReference type="InterPro" id="IPR005659">
    <property type="entry name" value="Chemorcpt_Glu_NH3ase_CheD"/>
</dbReference>
<dbReference type="GO" id="GO:0006935">
    <property type="term" value="P:chemotaxis"/>
    <property type="evidence" value="ECO:0007669"/>
    <property type="project" value="UniProtKB-UniRule"/>
</dbReference>
<dbReference type="SUPFAM" id="SSF64438">
    <property type="entry name" value="CNF1/YfiH-like putative cysteine hydrolases"/>
    <property type="match status" value="1"/>
</dbReference>
<dbReference type="EMBL" id="JABFCS010000001">
    <property type="protein sequence ID" value="NNU42507.1"/>
    <property type="molecule type" value="Genomic_DNA"/>
</dbReference>
<dbReference type="Gene3D" id="3.30.1330.200">
    <property type="match status" value="1"/>
</dbReference>
<feature type="region of interest" description="Disordered" evidence="6">
    <location>
        <begin position="190"/>
        <end position="362"/>
    </location>
</feature>
<evidence type="ECO:0000256" key="3">
    <source>
        <dbReference type="ARBA" id="ARBA00048267"/>
    </source>
</evidence>
<reference evidence="8 9" key="2">
    <citation type="submission" date="2020-06" db="EMBL/GenBank/DDBJ databases">
        <title>Ramlibacter rhizophilus sp. nov., isolated from rhizosphere soil of national flower Mugunghwa from South Korea.</title>
        <authorList>
            <person name="Zheng-Fei Y."/>
            <person name="Huan T."/>
        </authorList>
    </citation>
    <scope>NUCLEOTIDE SEQUENCE [LARGE SCALE GENOMIC DNA]</scope>
    <source>
        <strain evidence="8 9">B156</strain>
    </source>
</reference>
<feature type="compositionally biased region" description="Basic residues" evidence="6">
    <location>
        <begin position="228"/>
        <end position="242"/>
    </location>
</feature>
<gene>
    <name evidence="4 8" type="primary">cheD</name>
    <name evidence="8" type="ORF">HK415_04010</name>
</gene>
<name>A0A849K8V8_9BURK</name>
<sequence>MIESSVPLHYFDREFRVDAVKILPGQYHAAREGAITTVLGSCVSTCLWDPVERIGGMNHFMLPGDTASPGSPWAASARFGVYAMEVLINEMIHQGADRRRMVAKVFGGAQLLAGFDRLDVGAKNSEFVLEFLRVEGIRVHAQDLLDVCPRKVHFFVDSGKVQVKRLSLTPSEPVQRREREYLRRLAGGGSGEVEIFAPPDDPRPHRRRFRRDARLPRARGRLAAGHGTARRLSRPAAGHRPHPPQPAGRDHARRRDAAHERPGLPAQPDGGAAAAGDHDLLAHAPGCGDHDARAGAGRGGLLPQAGQLRPARRQRAGDRREDPRRRGRPHHAQARAGGARARRPGAEVELRAAHGQHPPSASAGLLHRVIGIGASTGGVEALRDVLTSLPAHMPPILIAQHMPPGFTETFARRLDTLCRIHVKQAEDNEPVRGGVAYIAPGGRHLVLARRGGGYCLRVTDDPPVNRHRPSVDTLFRSIARCAGTQAIGVMLTGMGGDGADAMLEMSQSGAYTIAQDEASCVVFGMPRQAIAAGGVREVAPLSDIASRLEALAAP</sequence>
<dbReference type="Pfam" id="PF01339">
    <property type="entry name" value="CheB_methylest"/>
    <property type="match status" value="1"/>
</dbReference>
<dbReference type="CDD" id="cd16352">
    <property type="entry name" value="CheD"/>
    <property type="match status" value="1"/>
</dbReference>
<reference evidence="8 9" key="1">
    <citation type="submission" date="2020-05" db="EMBL/GenBank/DDBJ databases">
        <authorList>
            <person name="Khan S.A."/>
            <person name="Jeon C.O."/>
            <person name="Chun B.H."/>
        </authorList>
    </citation>
    <scope>NUCLEOTIDE SEQUENCE [LARGE SCALE GENOMIC DNA]</scope>
    <source>
        <strain evidence="8 9">B156</strain>
    </source>
</reference>
<dbReference type="GO" id="GO:0000156">
    <property type="term" value="F:phosphorelay response regulator activity"/>
    <property type="evidence" value="ECO:0007669"/>
    <property type="project" value="InterPro"/>
</dbReference>
<comment type="caution">
    <text evidence="8">The sequence shown here is derived from an EMBL/GenBank/DDBJ whole genome shotgun (WGS) entry which is preliminary data.</text>
</comment>
<evidence type="ECO:0000256" key="2">
    <source>
        <dbReference type="ARBA" id="ARBA00022801"/>
    </source>
</evidence>
<comment type="function">
    <text evidence="4">Probably deamidates glutamine residues to glutamate on methyl-accepting chemotaxis receptors (MCPs), playing an important role in chemotaxis.</text>
</comment>
<proteinExistence type="inferred from homology"/>
<dbReference type="CDD" id="cd16432">
    <property type="entry name" value="CheB_Rec"/>
    <property type="match status" value="1"/>
</dbReference>
<keyword evidence="8" id="KW-0675">Receptor</keyword>
<dbReference type="PANTHER" id="PTHR42872">
    <property type="entry name" value="PROTEIN-GLUTAMATE METHYLESTERASE/PROTEIN-GLUTAMINE GLUTAMINASE"/>
    <property type="match status" value="1"/>
</dbReference>
<dbReference type="InterPro" id="IPR000673">
    <property type="entry name" value="Sig_transdc_resp-reg_Me-estase"/>
</dbReference>
<feature type="compositionally biased region" description="Basic residues" evidence="6">
    <location>
        <begin position="204"/>
        <end position="220"/>
    </location>
</feature>
<protein>
    <recommendedName>
        <fullName evidence="4">Probable chemoreceptor glutamine deamidase CheD</fullName>
        <ecNumber evidence="4">3.5.1.44</ecNumber>
    </recommendedName>
</protein>
<evidence type="ECO:0000256" key="6">
    <source>
        <dbReference type="SAM" id="MobiDB-lite"/>
    </source>
</evidence>
<evidence type="ECO:0000313" key="8">
    <source>
        <dbReference type="EMBL" id="NNU42507.1"/>
    </source>
</evidence>
<feature type="active site" evidence="5">
    <location>
        <position position="497"/>
    </location>
</feature>
<dbReference type="Proteomes" id="UP000552954">
    <property type="component" value="Unassembled WGS sequence"/>
</dbReference>